<organism evidence="1 2">
    <name type="scientific">Naganishia adeliensis</name>
    <dbReference type="NCBI Taxonomy" id="92952"/>
    <lineage>
        <taxon>Eukaryota</taxon>
        <taxon>Fungi</taxon>
        <taxon>Dikarya</taxon>
        <taxon>Basidiomycota</taxon>
        <taxon>Agaricomycotina</taxon>
        <taxon>Tremellomycetes</taxon>
        <taxon>Filobasidiales</taxon>
        <taxon>Filobasidiaceae</taxon>
        <taxon>Naganishia</taxon>
    </lineage>
</organism>
<evidence type="ECO:0000313" key="1">
    <source>
        <dbReference type="EMBL" id="KAJ9117980.1"/>
    </source>
</evidence>
<dbReference type="Proteomes" id="UP001230649">
    <property type="component" value="Unassembled WGS sequence"/>
</dbReference>
<gene>
    <name evidence="1" type="ORF">QFC20_000261</name>
</gene>
<sequence length="411" mass="45132">MSVVTLSTKSHNLNLKVIEKGLHVFSISFKDKSGKEHEIIIGPEKPEDAVKDRRFLHSLIGRYCNRLPHSELTLPAGTKFTPESFPNPETSLHGGPATSGWDQKTLERLSPEQVTLFTKAEVDALKSQYREEGAGVWAYESPDGEGGHVGKVRAEVAIAVRDVPEKDAVGEVVLVYRAKLLEGEETALNLTQHWAFNLEASENARNGPGPQTDIKQHTYQLNSTQCLELASDTALPTGHLIDATKWRSGACNFKTSKKIGEPYPENGLDDFSVFDRRLTPKESKVVVDGGVEQVGNVFGGDATSGQLGETVAKLSSEKTGLSLEFQTNQSGVQYWSGHGGYDGSDDRRRVHGGKGQAGVGDGYNEPPALAMEFHEIYGAWMHPELKEIGWDTVLKKDQVYNNWVKMTIKST</sequence>
<protein>
    <submittedName>
        <fullName evidence="1">Uncharacterized protein</fullName>
    </submittedName>
</protein>
<proteinExistence type="predicted"/>
<comment type="caution">
    <text evidence="1">The sequence shown here is derived from an EMBL/GenBank/DDBJ whole genome shotgun (WGS) entry which is preliminary data.</text>
</comment>
<name>A0ACC2X315_9TREE</name>
<dbReference type="EMBL" id="JASBWS010000001">
    <property type="protein sequence ID" value="KAJ9117980.1"/>
    <property type="molecule type" value="Genomic_DNA"/>
</dbReference>
<reference evidence="1" key="1">
    <citation type="submission" date="2023-04" db="EMBL/GenBank/DDBJ databases">
        <title>Draft Genome sequencing of Naganishia species isolated from polar environments using Oxford Nanopore Technology.</title>
        <authorList>
            <person name="Leo P."/>
            <person name="Venkateswaran K."/>
        </authorList>
    </citation>
    <scope>NUCLEOTIDE SEQUENCE</scope>
    <source>
        <strain evidence="1">MNA-CCFEE 5262</strain>
    </source>
</reference>
<accession>A0ACC2X315</accession>
<keyword evidence="2" id="KW-1185">Reference proteome</keyword>
<evidence type="ECO:0000313" key="2">
    <source>
        <dbReference type="Proteomes" id="UP001230649"/>
    </source>
</evidence>